<evidence type="ECO:0000256" key="3">
    <source>
        <dbReference type="ARBA" id="ARBA00011738"/>
    </source>
</evidence>
<dbReference type="Gene3D" id="3.90.1150.10">
    <property type="entry name" value="Aspartate Aminotransferase, domain 1"/>
    <property type="match status" value="1"/>
</dbReference>
<evidence type="ECO:0000256" key="1">
    <source>
        <dbReference type="ARBA" id="ARBA00001933"/>
    </source>
</evidence>
<dbReference type="NCBIfam" id="NF006719">
    <property type="entry name" value="PRK09257.1"/>
    <property type="match status" value="1"/>
</dbReference>
<protein>
    <recommendedName>
        <fullName evidence="4">aspartate transaminase</fullName>
        <ecNumber evidence="4">2.6.1.1</ecNumber>
    </recommendedName>
    <alternativeName>
        <fullName evidence="8">Transaminase A</fullName>
    </alternativeName>
</protein>
<dbReference type="Pfam" id="PF00155">
    <property type="entry name" value="Aminotran_1_2"/>
    <property type="match status" value="1"/>
</dbReference>
<dbReference type="PRINTS" id="PR00799">
    <property type="entry name" value="TRANSAMINASE"/>
</dbReference>
<dbReference type="GO" id="GO:0006532">
    <property type="term" value="P:aspartate biosynthetic process"/>
    <property type="evidence" value="ECO:0007669"/>
    <property type="project" value="TreeGrafter"/>
</dbReference>
<dbReference type="GO" id="GO:0004069">
    <property type="term" value="F:L-aspartate:2-oxoglutarate aminotransferase activity"/>
    <property type="evidence" value="ECO:0007669"/>
    <property type="project" value="UniProtKB-EC"/>
</dbReference>
<comment type="subunit">
    <text evidence="3">Homodimer.</text>
</comment>
<proteinExistence type="inferred from homology"/>
<evidence type="ECO:0000256" key="8">
    <source>
        <dbReference type="ARBA" id="ARBA00030923"/>
    </source>
</evidence>
<dbReference type="GO" id="GO:0030170">
    <property type="term" value="F:pyridoxal phosphate binding"/>
    <property type="evidence" value="ECO:0007669"/>
    <property type="project" value="InterPro"/>
</dbReference>
<dbReference type="SUPFAM" id="SSF53383">
    <property type="entry name" value="PLP-dependent transferases"/>
    <property type="match status" value="1"/>
</dbReference>
<name>A0A507R3C8_MONPU</name>
<dbReference type="PANTHER" id="PTHR11879">
    <property type="entry name" value="ASPARTATE AMINOTRANSFERASE"/>
    <property type="match status" value="1"/>
</dbReference>
<keyword evidence="11" id="KW-1185">Reference proteome</keyword>
<dbReference type="EC" id="2.6.1.1" evidence="4"/>
<evidence type="ECO:0000256" key="6">
    <source>
        <dbReference type="ARBA" id="ARBA00022679"/>
    </source>
</evidence>
<keyword evidence="5" id="KW-0032">Aminotransferase</keyword>
<dbReference type="GO" id="GO:0005829">
    <property type="term" value="C:cytosol"/>
    <property type="evidence" value="ECO:0007669"/>
    <property type="project" value="TreeGrafter"/>
</dbReference>
<feature type="domain" description="Aminotransferase class I/classII large" evidence="9">
    <location>
        <begin position="248"/>
        <end position="629"/>
    </location>
</feature>
<dbReference type="PANTHER" id="PTHR11879:SF20">
    <property type="entry name" value="ASPARTATE AMINOTRANSFERASE"/>
    <property type="match status" value="1"/>
</dbReference>
<dbReference type="InterPro" id="IPR015424">
    <property type="entry name" value="PyrdxlP-dep_Trfase"/>
</dbReference>
<evidence type="ECO:0000313" key="11">
    <source>
        <dbReference type="Proteomes" id="UP000319663"/>
    </source>
</evidence>
<dbReference type="EMBL" id="VIFY01000002">
    <property type="protein sequence ID" value="TQB77362.1"/>
    <property type="molecule type" value="Genomic_DNA"/>
</dbReference>
<evidence type="ECO:0000259" key="9">
    <source>
        <dbReference type="Pfam" id="PF00155"/>
    </source>
</evidence>
<dbReference type="Gene3D" id="3.40.640.10">
    <property type="entry name" value="Type I PLP-dependent aspartate aminotransferase-like (Major domain)"/>
    <property type="match status" value="1"/>
</dbReference>
<comment type="caution">
    <text evidence="10">The sequence shown here is derived from an EMBL/GenBank/DDBJ whole genome shotgun (WGS) entry which is preliminary data.</text>
</comment>
<evidence type="ECO:0000256" key="7">
    <source>
        <dbReference type="ARBA" id="ARBA00022898"/>
    </source>
</evidence>
<dbReference type="InterPro" id="IPR015421">
    <property type="entry name" value="PyrdxlP-dep_Trfase_major"/>
</dbReference>
<evidence type="ECO:0000256" key="2">
    <source>
        <dbReference type="ARBA" id="ARBA00007441"/>
    </source>
</evidence>
<dbReference type="FunFam" id="3.40.640.10:FF:000066">
    <property type="entry name" value="Aspartate aminotransferase"/>
    <property type="match status" value="1"/>
</dbReference>
<dbReference type="CDD" id="cd00609">
    <property type="entry name" value="AAT_like"/>
    <property type="match status" value="1"/>
</dbReference>
<dbReference type="AlphaFoldDB" id="A0A507R3C8"/>
<dbReference type="InterPro" id="IPR004839">
    <property type="entry name" value="Aminotransferase_I/II_large"/>
</dbReference>
<reference evidence="10 11" key="1">
    <citation type="submission" date="2019-06" db="EMBL/GenBank/DDBJ databases">
        <title>Wine fermentation using esterase from Monascus purpureus.</title>
        <authorList>
            <person name="Geng C."/>
            <person name="Zhang Y."/>
        </authorList>
    </citation>
    <scope>NUCLEOTIDE SEQUENCE [LARGE SCALE GENOMIC DNA]</scope>
    <source>
        <strain evidence="10">HQ1</strain>
    </source>
</reference>
<keyword evidence="7" id="KW-0663">Pyridoxal phosphate</keyword>
<dbReference type="Proteomes" id="UP000319663">
    <property type="component" value="Unassembled WGS sequence"/>
</dbReference>
<evidence type="ECO:0000256" key="4">
    <source>
        <dbReference type="ARBA" id="ARBA00012753"/>
    </source>
</evidence>
<organism evidence="10 11">
    <name type="scientific">Monascus purpureus</name>
    <name type="common">Red mold</name>
    <name type="synonym">Monascus anka</name>
    <dbReference type="NCBI Taxonomy" id="5098"/>
    <lineage>
        <taxon>Eukaryota</taxon>
        <taxon>Fungi</taxon>
        <taxon>Dikarya</taxon>
        <taxon>Ascomycota</taxon>
        <taxon>Pezizomycotina</taxon>
        <taxon>Eurotiomycetes</taxon>
        <taxon>Eurotiomycetidae</taxon>
        <taxon>Eurotiales</taxon>
        <taxon>Aspergillaceae</taxon>
        <taxon>Monascus</taxon>
    </lineage>
</organism>
<evidence type="ECO:0000256" key="5">
    <source>
        <dbReference type="ARBA" id="ARBA00022576"/>
    </source>
</evidence>
<dbReference type="FunFam" id="3.90.1150.10:FF:000001">
    <property type="entry name" value="Aspartate aminotransferase"/>
    <property type="match status" value="1"/>
</dbReference>
<comment type="cofactor">
    <cofactor evidence="1">
        <name>pyridoxal 5'-phosphate</name>
        <dbReference type="ChEBI" id="CHEBI:597326"/>
    </cofactor>
</comment>
<keyword evidence="6" id="KW-0808">Transferase</keyword>
<dbReference type="InterPro" id="IPR015422">
    <property type="entry name" value="PyrdxlP-dep_Trfase_small"/>
</dbReference>
<evidence type="ECO:0000313" key="10">
    <source>
        <dbReference type="EMBL" id="TQB77362.1"/>
    </source>
</evidence>
<gene>
    <name evidence="10" type="ORF">MPDQ_002999</name>
</gene>
<dbReference type="STRING" id="5098.A0A507R3C8"/>
<dbReference type="InterPro" id="IPR000796">
    <property type="entry name" value="Asp_trans"/>
</dbReference>
<accession>A0A507R3C8</accession>
<comment type="similarity">
    <text evidence="2">Belongs to the class-I pyridoxal-phosphate-dependent aminotransferase family.</text>
</comment>
<sequence>MSENILASRVHRVVNEFGTTPLAGTPVEDNNHGTLEATPSTVLAMLIDAMLKSHPISHNLSQKAVKTILGAGYHDIERLRESSWEERTMVLKDGGYNRYREQGATNLGDLAKVVCEEYDGDLNNLLKKANYDRSRVRALVKEFRGFGDLAVDIFFDNVQSVWPSIAPFIDRRSLNTAAETGIGTDLDAIYAELGHDPLEINNDILTSSPVPVKSISTESPSRFSSLSEYPLDEPFALNAAYFKDSDSDKVNLGIGVYRTEDGDPWPLPVVEEVERQKQQEKNPSRHEYLTIQGDVEFLALARDLAFGFHDGQPESYLVQQRNRIASVQTVSGTGANRVGADFLARAAHPRTVWIPEPTWSNHHAIWAYAGVGRRTYPYYDFEGKCFNHAGTTETLSTLAQPGDVVVFHACAHNPTGADPSKDQWAKLAELCHSKGLIPIFDLAYQGFASGSIDEDAWVIKHFLNVRPQLEFCVAQSFSKNFGLYGQRTGALHVVSRTTSETDPVSRIVLSNLCNLVRGEYSLPPRAGSDIVKTVLASRELRENWYDDLRHMSGRIKAMRQALYDELIRLSTPGTWDHILSQIGMFSYTGLSEEQVLAIRSRHHIYMLKSGRISMCGLNHKNVGYVAKAIDDVVRTVV</sequence>